<reference evidence="1 2" key="1">
    <citation type="submission" date="2019-06" db="EMBL/GenBank/DDBJ databases">
        <title>Draft genome of Aliikangiella marina GYP-15.</title>
        <authorList>
            <person name="Wang G."/>
        </authorList>
    </citation>
    <scope>NUCLEOTIDE SEQUENCE [LARGE SCALE GENOMIC DNA]</scope>
    <source>
        <strain evidence="1 2">GYP-15</strain>
    </source>
</reference>
<proteinExistence type="predicted"/>
<dbReference type="RefSeq" id="WP_142942801.1">
    <property type="nucleotide sequence ID" value="NZ_VIKR01000003.1"/>
</dbReference>
<dbReference type="AlphaFoldDB" id="A0A545TA49"/>
<comment type="caution">
    <text evidence="1">The sequence shown here is derived from an EMBL/GenBank/DDBJ whole genome shotgun (WGS) entry which is preliminary data.</text>
</comment>
<protein>
    <recommendedName>
        <fullName evidence="3">Lipoprotein</fullName>
    </recommendedName>
</protein>
<sequence>MKLLFSLLTIASLAACTTGRLEYITKEGERKFACETEYTWAPSVDKFAVEYILSYCAQQASEKGFTVVDKSLLELDLSVPNPPEGKRWSHELAKELYQQKKLSDKEYGYIIAYLDLEHDKLN</sequence>
<dbReference type="Proteomes" id="UP000317839">
    <property type="component" value="Unassembled WGS sequence"/>
</dbReference>
<dbReference type="PROSITE" id="PS51257">
    <property type="entry name" value="PROKAR_LIPOPROTEIN"/>
    <property type="match status" value="1"/>
</dbReference>
<dbReference type="EMBL" id="VIKR01000003">
    <property type="protein sequence ID" value="TQV74093.1"/>
    <property type="molecule type" value="Genomic_DNA"/>
</dbReference>
<evidence type="ECO:0000313" key="2">
    <source>
        <dbReference type="Proteomes" id="UP000317839"/>
    </source>
</evidence>
<organism evidence="1 2">
    <name type="scientific">Aliikangiella marina</name>
    <dbReference type="NCBI Taxonomy" id="1712262"/>
    <lineage>
        <taxon>Bacteria</taxon>
        <taxon>Pseudomonadati</taxon>
        <taxon>Pseudomonadota</taxon>
        <taxon>Gammaproteobacteria</taxon>
        <taxon>Oceanospirillales</taxon>
        <taxon>Pleioneaceae</taxon>
        <taxon>Aliikangiella</taxon>
    </lineage>
</organism>
<evidence type="ECO:0000313" key="1">
    <source>
        <dbReference type="EMBL" id="TQV74093.1"/>
    </source>
</evidence>
<evidence type="ECO:0008006" key="3">
    <source>
        <dbReference type="Google" id="ProtNLM"/>
    </source>
</evidence>
<name>A0A545TA49_9GAMM</name>
<accession>A0A545TA49</accession>
<keyword evidence="2" id="KW-1185">Reference proteome</keyword>
<gene>
    <name evidence="1" type="ORF">FLL45_14650</name>
</gene>
<dbReference type="OrthoDB" id="6227696at2"/>